<dbReference type="GO" id="GO:0042173">
    <property type="term" value="P:regulation of sporulation resulting in formation of a cellular spore"/>
    <property type="evidence" value="ECO:0007669"/>
    <property type="project" value="InterPro"/>
</dbReference>
<dbReference type="Pfam" id="PF08769">
    <property type="entry name" value="Spo0A_C"/>
    <property type="match status" value="1"/>
</dbReference>
<comment type="caution">
    <text evidence="2">The sequence shown here is derived from an EMBL/GenBank/DDBJ whole genome shotgun (WGS) entry which is preliminary data.</text>
</comment>
<dbReference type="SUPFAM" id="SSF46894">
    <property type="entry name" value="C-terminal effector domain of the bipartite response regulators"/>
    <property type="match status" value="1"/>
</dbReference>
<dbReference type="GO" id="GO:0003700">
    <property type="term" value="F:DNA-binding transcription factor activity"/>
    <property type="evidence" value="ECO:0007669"/>
    <property type="project" value="InterPro"/>
</dbReference>
<protein>
    <recommendedName>
        <fullName evidence="1">Sporulation initiation factor Spo0A C-terminal domain-containing protein</fullName>
    </recommendedName>
</protein>
<accession>A0A645II15</accession>
<evidence type="ECO:0000259" key="1">
    <source>
        <dbReference type="Pfam" id="PF08769"/>
    </source>
</evidence>
<dbReference type="InterPro" id="IPR016032">
    <property type="entry name" value="Sig_transdc_resp-reg_C-effctor"/>
</dbReference>
<organism evidence="2">
    <name type="scientific">bioreactor metagenome</name>
    <dbReference type="NCBI Taxonomy" id="1076179"/>
    <lineage>
        <taxon>unclassified sequences</taxon>
        <taxon>metagenomes</taxon>
        <taxon>ecological metagenomes</taxon>
    </lineage>
</organism>
<dbReference type="EMBL" id="VSSQ01115538">
    <property type="protein sequence ID" value="MPN50931.1"/>
    <property type="molecule type" value="Genomic_DNA"/>
</dbReference>
<dbReference type="InterPro" id="IPR014879">
    <property type="entry name" value="Spo0A_C"/>
</dbReference>
<name>A0A645II15_9ZZZZ</name>
<dbReference type="GO" id="GO:0005509">
    <property type="term" value="F:calcium ion binding"/>
    <property type="evidence" value="ECO:0007669"/>
    <property type="project" value="InterPro"/>
</dbReference>
<sequence length="181" mass="19523">MVFLAAPGQEECGIAGVDEALPAGADFAVLFSALRRAEEKLQGALALMDASLRKGRIEAFFRELGMPEGLKGHGYLTFLMDLVIPSPLLIDTLTARLYPAAAARFSSTPAAVERCARHAIEATWSRGNMAAIERHFGLSIDPDRGKPTTREFLAMSAQHLRQRALPSGLPPKGQSHFGIPI</sequence>
<dbReference type="InterPro" id="IPR036388">
    <property type="entry name" value="WH-like_DNA-bd_sf"/>
</dbReference>
<evidence type="ECO:0000313" key="2">
    <source>
        <dbReference type="EMBL" id="MPN50931.1"/>
    </source>
</evidence>
<dbReference type="GO" id="GO:0003677">
    <property type="term" value="F:DNA binding"/>
    <property type="evidence" value="ECO:0007669"/>
    <property type="project" value="InterPro"/>
</dbReference>
<dbReference type="Gene3D" id="1.10.10.10">
    <property type="entry name" value="Winged helix-like DNA-binding domain superfamily/Winged helix DNA-binding domain"/>
    <property type="match status" value="1"/>
</dbReference>
<feature type="domain" description="Sporulation initiation factor Spo0A C-terminal" evidence="1">
    <location>
        <begin position="57"/>
        <end position="160"/>
    </location>
</feature>
<dbReference type="AlphaFoldDB" id="A0A645II15"/>
<proteinExistence type="predicted"/>
<reference evidence="2" key="1">
    <citation type="submission" date="2019-08" db="EMBL/GenBank/DDBJ databases">
        <authorList>
            <person name="Kucharzyk K."/>
            <person name="Murdoch R.W."/>
            <person name="Higgins S."/>
            <person name="Loffler F."/>
        </authorList>
    </citation>
    <scope>NUCLEOTIDE SEQUENCE</scope>
</reference>
<gene>
    <name evidence="2" type="ORF">SDC9_198571</name>
</gene>
<dbReference type="GO" id="GO:0005737">
    <property type="term" value="C:cytoplasm"/>
    <property type="evidence" value="ECO:0007669"/>
    <property type="project" value="InterPro"/>
</dbReference>